<sequence length="49" mass="5532">MYPFIVEYELPPMEGTLSVTENAKDEYEARYIVGSLLIPGAKIKSVRRG</sequence>
<gene>
    <name evidence="1" type="ORF">BMBtpLA2_29</name>
</gene>
<dbReference type="Proteomes" id="UP000221937">
    <property type="component" value="Segment"/>
</dbReference>
<dbReference type="EMBL" id="KX190833">
    <property type="protein sequence ID" value="ANT39989.1"/>
    <property type="molecule type" value="Genomic_DNA"/>
</dbReference>
<accession>A0A1B1P7B0</accession>
<protein>
    <submittedName>
        <fullName evidence="1">Uncharacterized protein</fullName>
    </submittedName>
</protein>
<evidence type="ECO:0000313" key="2">
    <source>
        <dbReference type="Proteomes" id="UP000221937"/>
    </source>
</evidence>
<keyword evidence="2" id="KW-1185">Reference proteome</keyword>
<organism evidence="1 2">
    <name type="scientific">Bacillus phage vB_BtS_BMBtp14</name>
    <dbReference type="NCBI Taxonomy" id="1868826"/>
    <lineage>
        <taxon>Viruses</taxon>
        <taxon>Duplodnaviria</taxon>
        <taxon>Heunggongvirae</taxon>
        <taxon>Uroviricota</taxon>
        <taxon>Caudoviricetes</taxon>
        <taxon>Skryabinvirinae</taxon>
        <taxon>Bembunaquatrovirus</taxon>
        <taxon>Bembunaquatrovirus BMBtp14</taxon>
    </lineage>
</organism>
<evidence type="ECO:0000313" key="1">
    <source>
        <dbReference type="EMBL" id="ANT39989.1"/>
    </source>
</evidence>
<reference evidence="1 2" key="1">
    <citation type="submission" date="2016-05" db="EMBL/GenBank/DDBJ databases">
        <title>Undiscovered low abundance phages are ubiquitous in bacterial genomes.</title>
        <authorList>
            <person name="Dong Z."/>
            <person name="Liu H."/>
            <person name="Zheng J."/>
            <person name="Peng D."/>
        </authorList>
    </citation>
    <scope>NUCLEOTIDE SEQUENCE [LARGE SCALE GENOMIC DNA]</scope>
</reference>
<proteinExistence type="predicted"/>
<name>A0A1B1P7B0_9CAUD</name>